<dbReference type="Proteomes" id="UP000484988">
    <property type="component" value="Unassembled WGS sequence"/>
</dbReference>
<evidence type="ECO:0000256" key="2">
    <source>
        <dbReference type="SAM" id="SignalP"/>
    </source>
</evidence>
<evidence type="ECO:0008006" key="5">
    <source>
        <dbReference type="Google" id="ProtNLM"/>
    </source>
</evidence>
<feature type="compositionally biased region" description="Low complexity" evidence="1">
    <location>
        <begin position="73"/>
        <end position="101"/>
    </location>
</feature>
<proteinExistence type="predicted"/>
<dbReference type="Pfam" id="PF18986">
    <property type="entry name" value="DUF5719"/>
    <property type="match status" value="1"/>
</dbReference>
<dbReference type="EMBL" id="BLLG01000009">
    <property type="protein sequence ID" value="GFH37385.1"/>
    <property type="molecule type" value="Genomic_DNA"/>
</dbReference>
<gene>
    <name evidence="3" type="ORF">SCWH03_36230</name>
</gene>
<protein>
    <recommendedName>
        <fullName evidence="5">Secreted protein</fullName>
    </recommendedName>
</protein>
<evidence type="ECO:0000313" key="3">
    <source>
        <dbReference type="EMBL" id="GFH37385.1"/>
    </source>
</evidence>
<feature type="signal peptide" evidence="2">
    <location>
        <begin position="1"/>
        <end position="22"/>
    </location>
</feature>
<dbReference type="InterPro" id="IPR043777">
    <property type="entry name" value="DUF5719"/>
</dbReference>
<reference evidence="3 4" key="1">
    <citation type="submission" date="2020-02" db="EMBL/GenBank/DDBJ databases">
        <title>Whole Genome Shotgun Sequence of Streptomyces sp. strain CWH03.</title>
        <authorList>
            <person name="Dohra H."/>
            <person name="Kodani S."/>
            <person name="Yamamura H."/>
        </authorList>
    </citation>
    <scope>NUCLEOTIDE SEQUENCE [LARGE SCALE GENOMIC DNA]</scope>
    <source>
        <strain evidence="3 4">CWH03</strain>
    </source>
</reference>
<evidence type="ECO:0000313" key="4">
    <source>
        <dbReference type="Proteomes" id="UP000484988"/>
    </source>
</evidence>
<feature type="chain" id="PRO_5039487137" description="Secreted protein" evidence="2">
    <location>
        <begin position="23"/>
        <end position="530"/>
    </location>
</feature>
<accession>A0A6A0AY72</accession>
<keyword evidence="2" id="KW-0732">Signal</keyword>
<feature type="region of interest" description="Disordered" evidence="1">
    <location>
        <begin position="73"/>
        <end position="154"/>
    </location>
</feature>
<organism evidence="3 4">
    <name type="scientific">Streptomyces pacificus</name>
    <dbReference type="NCBI Taxonomy" id="2705029"/>
    <lineage>
        <taxon>Bacteria</taxon>
        <taxon>Bacillati</taxon>
        <taxon>Actinomycetota</taxon>
        <taxon>Actinomycetes</taxon>
        <taxon>Kitasatosporales</taxon>
        <taxon>Streptomycetaceae</taxon>
        <taxon>Streptomyces</taxon>
    </lineage>
</organism>
<dbReference type="RefSeq" id="WP_173265139.1">
    <property type="nucleotide sequence ID" value="NZ_BLLG01000009.1"/>
</dbReference>
<sequence length="530" mass="52551">MNRTTLSLLAAVTSLAAVTGYAALTAPEGGAAPRAESSVRLPVERSSLLCPAPATSEIAETVYTSITPQSQAAQAQSGAEGGSAAASTASAAELSPSATTLQGPGEGAGGTGEDEAGNEAGEDDGTGKPPSTKPVVTLEQPGKPVGAKASGSDAPALIGTATGVLAPGWTAQQTTTVSAGSGRGVLGVSCTAPDTEFWFPGASLAKDRQDYVHLTNPDETGALVDIELHGKDGVLKSSLSDGIQVPAGGSVPVLLSTLTTDSAEDVTVHVTTRTGRVGAVIRGAGEETGSDWLQASADPSGTLVLPGVPADATSVRLVAFAPGDDDAELRVRLASATGTISPAGAESLRVKSGMTASMDMKDVTRGEAGSILLGPAEGAPAAPVVAALQVTRGKGDKQEFAFIPATAPVTERATAADNRAEGSVLSLTAPDGTARVKVTASPGTGGGTRAVKTYTVKGGTTLAVSPPAPAGLKGSYALTVEPQSGGPVHAARTLLLPEDGIEMFTVQTLPDDRGLVEVPAAEQDLSVLGD</sequence>
<name>A0A6A0AY72_9ACTN</name>
<dbReference type="AlphaFoldDB" id="A0A6A0AY72"/>
<evidence type="ECO:0000256" key="1">
    <source>
        <dbReference type="SAM" id="MobiDB-lite"/>
    </source>
</evidence>
<comment type="caution">
    <text evidence="3">The sequence shown here is derived from an EMBL/GenBank/DDBJ whole genome shotgun (WGS) entry which is preliminary data.</text>
</comment>
<keyword evidence="4" id="KW-1185">Reference proteome</keyword>
<feature type="compositionally biased region" description="Acidic residues" evidence="1">
    <location>
        <begin position="112"/>
        <end position="124"/>
    </location>
</feature>